<dbReference type="OrthoDB" id="2674601at2759"/>
<reference evidence="2 3" key="1">
    <citation type="submission" date="2014-04" db="EMBL/GenBank/DDBJ databases">
        <authorList>
            <consortium name="DOE Joint Genome Institute"/>
            <person name="Kuo A."/>
            <person name="Kohler A."/>
            <person name="Jargeat P."/>
            <person name="Nagy L.G."/>
            <person name="Floudas D."/>
            <person name="Copeland A."/>
            <person name="Barry K.W."/>
            <person name="Cichocki N."/>
            <person name="Veneault-Fourrey C."/>
            <person name="LaButti K."/>
            <person name="Lindquist E.A."/>
            <person name="Lipzen A."/>
            <person name="Lundell T."/>
            <person name="Morin E."/>
            <person name="Murat C."/>
            <person name="Sun H."/>
            <person name="Tunlid A."/>
            <person name="Henrissat B."/>
            <person name="Grigoriev I.V."/>
            <person name="Hibbett D.S."/>
            <person name="Martin F."/>
            <person name="Nordberg H.P."/>
            <person name="Cantor M.N."/>
            <person name="Hua S.X."/>
        </authorList>
    </citation>
    <scope>NUCLEOTIDE SEQUENCE [LARGE SCALE GENOMIC DNA]</scope>
    <source>
        <strain evidence="2 3">Ve08.2h10</strain>
    </source>
</reference>
<evidence type="ECO:0000259" key="1">
    <source>
        <dbReference type="PROSITE" id="PS00028"/>
    </source>
</evidence>
<sequence>MAHLIQACQLPDGVAFDGSLIGEMATPAETGIGKRGLRGEMGKGQGQGEQVESYVQLPSPGGPAVKGLAVPSPGFTCDVEGCLYSIKDDECMCKHKHREHAGKALQLLTFWGCKVQVLFNGISKVYFKVEESAKEPEDDMLYQALTKLATSTEDARASVIDKNHTLPALLRITGWGNFLPEVRDNKRLREAAMKLKEKSVDGKLGDLLASPEQTVDLHFEVRWKMLDDHGSKLTILKMLMHGANILSKGTMHCKLVLKSNESYPMLVLMRVIFHTLLAIMKGSFDFVMSEEQGQRLKALIQALKSEDGKLQPHKVLPHYQDFTWSIVSCGMSDQWGNILQRFIWLKVLWPYGNFYNAMCCSGVTGRRVAWLQTWRLQTPFNMITEVLQYTSTLAFCEKKDLKVLVAPDYSAFMVGTETMLLERFQDGLGATTEKIWLMYDEVVLNDRCFNMLLAHIVDDISNDSWGYYFLEELPFSER</sequence>
<dbReference type="HOGENOM" id="CLU_571198_0_0_1"/>
<accession>A0A0D0DCE6</accession>
<proteinExistence type="predicted"/>
<evidence type="ECO:0000313" key="2">
    <source>
        <dbReference type="EMBL" id="KIK81861.1"/>
    </source>
</evidence>
<name>A0A0D0DCE6_9AGAM</name>
<dbReference type="InParanoid" id="A0A0D0DCE6"/>
<dbReference type="STRING" id="930991.A0A0D0DCE6"/>
<dbReference type="InterPro" id="IPR013087">
    <property type="entry name" value="Znf_C2H2_type"/>
</dbReference>
<evidence type="ECO:0000313" key="3">
    <source>
        <dbReference type="Proteomes" id="UP000054538"/>
    </source>
</evidence>
<dbReference type="EMBL" id="KN825719">
    <property type="protein sequence ID" value="KIK81861.1"/>
    <property type="molecule type" value="Genomic_DNA"/>
</dbReference>
<gene>
    <name evidence="2" type="ORF">PAXRUDRAFT_27760</name>
</gene>
<keyword evidence="3" id="KW-1185">Reference proteome</keyword>
<dbReference type="Proteomes" id="UP000054538">
    <property type="component" value="Unassembled WGS sequence"/>
</dbReference>
<dbReference type="PROSITE" id="PS00028">
    <property type="entry name" value="ZINC_FINGER_C2H2_1"/>
    <property type="match status" value="1"/>
</dbReference>
<reference evidence="3" key="2">
    <citation type="submission" date="2015-01" db="EMBL/GenBank/DDBJ databases">
        <title>Evolutionary Origins and Diversification of the Mycorrhizal Mutualists.</title>
        <authorList>
            <consortium name="DOE Joint Genome Institute"/>
            <consortium name="Mycorrhizal Genomics Consortium"/>
            <person name="Kohler A."/>
            <person name="Kuo A."/>
            <person name="Nagy L.G."/>
            <person name="Floudas D."/>
            <person name="Copeland A."/>
            <person name="Barry K.W."/>
            <person name="Cichocki N."/>
            <person name="Veneault-Fourrey C."/>
            <person name="LaButti K."/>
            <person name="Lindquist E.A."/>
            <person name="Lipzen A."/>
            <person name="Lundell T."/>
            <person name="Morin E."/>
            <person name="Murat C."/>
            <person name="Riley R."/>
            <person name="Ohm R."/>
            <person name="Sun H."/>
            <person name="Tunlid A."/>
            <person name="Henrissat B."/>
            <person name="Grigoriev I.V."/>
            <person name="Hibbett D.S."/>
            <person name="Martin F."/>
        </authorList>
    </citation>
    <scope>NUCLEOTIDE SEQUENCE [LARGE SCALE GENOMIC DNA]</scope>
    <source>
        <strain evidence="3">Ve08.2h10</strain>
    </source>
</reference>
<protein>
    <recommendedName>
        <fullName evidence="1">C2H2-type domain-containing protein</fullName>
    </recommendedName>
</protein>
<organism evidence="2 3">
    <name type="scientific">Paxillus rubicundulus Ve08.2h10</name>
    <dbReference type="NCBI Taxonomy" id="930991"/>
    <lineage>
        <taxon>Eukaryota</taxon>
        <taxon>Fungi</taxon>
        <taxon>Dikarya</taxon>
        <taxon>Basidiomycota</taxon>
        <taxon>Agaricomycotina</taxon>
        <taxon>Agaricomycetes</taxon>
        <taxon>Agaricomycetidae</taxon>
        <taxon>Boletales</taxon>
        <taxon>Paxilineae</taxon>
        <taxon>Paxillaceae</taxon>
        <taxon>Paxillus</taxon>
    </lineage>
</organism>
<feature type="domain" description="C2H2-type" evidence="1">
    <location>
        <begin position="77"/>
        <end position="100"/>
    </location>
</feature>
<dbReference type="AlphaFoldDB" id="A0A0D0DCE6"/>